<sequence>MTNEVKGAGATDENHEPDCEKVKGVFEKWLEGAATKEDEAFLAEQADECSPCFESIEKQQEFITFLKSALRRPGTPADLVNSIKSKIHTI</sequence>
<evidence type="ECO:0000313" key="1">
    <source>
        <dbReference type="EMBL" id="MBA9078829.1"/>
    </source>
</evidence>
<organism evidence="1 2">
    <name type="scientific">Rufibacter quisquiliarum</name>
    <dbReference type="NCBI Taxonomy" id="1549639"/>
    <lineage>
        <taxon>Bacteria</taxon>
        <taxon>Pseudomonadati</taxon>
        <taxon>Bacteroidota</taxon>
        <taxon>Cytophagia</taxon>
        <taxon>Cytophagales</taxon>
        <taxon>Hymenobacteraceae</taxon>
        <taxon>Rufibacter</taxon>
    </lineage>
</organism>
<proteinExistence type="predicted"/>
<dbReference type="EMBL" id="JACJIQ010000016">
    <property type="protein sequence ID" value="MBA9078829.1"/>
    <property type="molecule type" value="Genomic_DNA"/>
</dbReference>
<dbReference type="AlphaFoldDB" id="A0A839GPX5"/>
<dbReference type="RefSeq" id="WP_182513923.1">
    <property type="nucleotide sequence ID" value="NZ_JACJIQ010000016.1"/>
</dbReference>
<dbReference type="Proteomes" id="UP000563094">
    <property type="component" value="Unassembled WGS sequence"/>
</dbReference>
<reference evidence="1 2" key="1">
    <citation type="submission" date="2020-08" db="EMBL/GenBank/DDBJ databases">
        <title>Genomic Encyclopedia of Type Strains, Phase IV (KMG-IV): sequencing the most valuable type-strain genomes for metagenomic binning, comparative biology and taxonomic classification.</title>
        <authorList>
            <person name="Goeker M."/>
        </authorList>
    </citation>
    <scope>NUCLEOTIDE SEQUENCE [LARGE SCALE GENOMIC DNA]</scope>
    <source>
        <strain evidence="1 2">DSM 29854</strain>
    </source>
</reference>
<accession>A0A839GPX5</accession>
<name>A0A839GPX5_9BACT</name>
<gene>
    <name evidence="1" type="ORF">FHS90_003559</name>
</gene>
<keyword evidence="2" id="KW-1185">Reference proteome</keyword>
<evidence type="ECO:0000313" key="2">
    <source>
        <dbReference type="Proteomes" id="UP000563094"/>
    </source>
</evidence>
<protein>
    <submittedName>
        <fullName evidence="1">Lipopolysaccharide biosynthesis regulator YciM</fullName>
    </submittedName>
</protein>
<comment type="caution">
    <text evidence="1">The sequence shown here is derived from an EMBL/GenBank/DDBJ whole genome shotgun (WGS) entry which is preliminary data.</text>
</comment>